<dbReference type="EMBL" id="CASHSV030000109">
    <property type="protein sequence ID" value="CAJ2646479.1"/>
    <property type="molecule type" value="Genomic_DNA"/>
</dbReference>
<dbReference type="Proteomes" id="UP001177021">
    <property type="component" value="Unassembled WGS sequence"/>
</dbReference>
<comment type="caution">
    <text evidence="1">The sequence shown here is derived from an EMBL/GenBank/DDBJ whole genome shotgun (WGS) entry which is preliminary data.</text>
</comment>
<accession>A0ACB0JRU1</accession>
<organism evidence="1 2">
    <name type="scientific">Trifolium pratense</name>
    <name type="common">Red clover</name>
    <dbReference type="NCBI Taxonomy" id="57577"/>
    <lineage>
        <taxon>Eukaryota</taxon>
        <taxon>Viridiplantae</taxon>
        <taxon>Streptophyta</taxon>
        <taxon>Embryophyta</taxon>
        <taxon>Tracheophyta</taxon>
        <taxon>Spermatophyta</taxon>
        <taxon>Magnoliopsida</taxon>
        <taxon>eudicotyledons</taxon>
        <taxon>Gunneridae</taxon>
        <taxon>Pentapetalae</taxon>
        <taxon>rosids</taxon>
        <taxon>fabids</taxon>
        <taxon>Fabales</taxon>
        <taxon>Fabaceae</taxon>
        <taxon>Papilionoideae</taxon>
        <taxon>50 kb inversion clade</taxon>
        <taxon>NPAAA clade</taxon>
        <taxon>Hologalegina</taxon>
        <taxon>IRL clade</taxon>
        <taxon>Trifolieae</taxon>
        <taxon>Trifolium</taxon>
    </lineage>
</organism>
<proteinExistence type="predicted"/>
<reference evidence="1" key="1">
    <citation type="submission" date="2023-10" db="EMBL/GenBank/DDBJ databases">
        <authorList>
            <person name="Rodriguez Cubillos JULIANA M."/>
            <person name="De Vega J."/>
        </authorList>
    </citation>
    <scope>NUCLEOTIDE SEQUENCE</scope>
</reference>
<name>A0ACB0JRU1_TRIPR</name>
<evidence type="ECO:0000313" key="2">
    <source>
        <dbReference type="Proteomes" id="UP001177021"/>
    </source>
</evidence>
<sequence length="363" mass="40180">MVGERAKLHIALTFLQFCHAGNHIFLRIALNTGVSKLVFPVYRNITAFILLAPLAYFTEKKDRPKITSYCLLQFFLLGLVGITMKEGFYLFGLDNTSPTFASAMQNSVPALTFLMAVLLRYESLHLNRINGIAKVFGVLASVRGASIITLYKGPTIYAPNLELHQRQFLLSLFEDANGKNLNLGGILLFGHCLCWSGWIVMQAFVLKKYSAQLTVSAFTCFFGVVQFGTIAAFLEKDPKSWKLNSIEEAYSILYSGLVISGMTAAIQIWTINKGGPVLASIYLPLQTILVALMAPIVFGEEFFLGGIIGAFLIISGLYLVVWGRSQETKFVEEFIISTEPENHLKEKSDGSSLIEPLIPVHNS</sequence>
<evidence type="ECO:0000313" key="1">
    <source>
        <dbReference type="EMBL" id="CAJ2646479.1"/>
    </source>
</evidence>
<keyword evidence="2" id="KW-1185">Reference proteome</keyword>
<protein>
    <submittedName>
        <fullName evidence="1">Uncharacterized protein</fullName>
    </submittedName>
</protein>
<gene>
    <name evidence="1" type="ORF">MILVUS5_LOCUS15182</name>
</gene>